<feature type="coiled-coil region" evidence="6">
    <location>
        <begin position="619"/>
        <end position="663"/>
    </location>
</feature>
<evidence type="ECO:0000256" key="5">
    <source>
        <dbReference type="ARBA" id="ARBA00023136"/>
    </source>
</evidence>
<dbReference type="GO" id="GO:0016020">
    <property type="term" value="C:membrane"/>
    <property type="evidence" value="ECO:0007669"/>
    <property type="project" value="UniProtKB-SubCell"/>
</dbReference>
<keyword evidence="4" id="KW-0342">GTP-binding</keyword>
<name>I4A1U0_ORNRL</name>
<sequence>MNTNIFEELSQKKQSLISLTQKAKDYGWITPQKEEEIINRIKNDVLTIGVIGQMKSGKSTFLNAFVFEDDVLPAATTPMTAALSIITYGEKKEIEAEFYTPQEWEEQKMQASRSLEDVKGNEIEESKVKAAKELMEKAHKLGSSLESFLGKNQKDTFENLEEYVGADGKYISITKAVKIYYPKEYLKGVEIVDTPGFNDPIVSREERTKEFLEKADAVLLMLYAGRPFDSTDRSILFENVGKCGIGKVIIGINKYDIAYENGDTIEEINEYVKQQIKDAAKNYGNETLSDLLKETSPIPLSAEMALLSQMPMSKINESESYSFSFKRHCDNFEINSQNQLRDKSFLNNLTSEVKRIIDKEKTQILFTKPINELLSSTYNKENSTQNDIIVTEEKIKNLSLDDDEIDEKLKNVERIEKRLNKKLNIFIDGLDEIFREIVKKGSKDLDDMVDNRCNRMDDIIEKKTGIFKGTEKAKREIQKEIQQLTQRDIKHKIEHLSDEVERKVKNEISDFIFEVEGLFIKYIPDFESQDLINSTKQKITLDIDGNAFTPNNEENLLDKLIKFVKNIFRNDKNELYELVNKTRSEFKAEQYLEKIYQHKENIAKTIKTNFFDEVLTPMRENLEQLQKKVLDKENALNEENKKLEELTQLNKSIKNQIEEFKVLKSTL</sequence>
<reference evidence="8 9" key="1">
    <citation type="submission" date="2012-06" db="EMBL/GenBank/DDBJ databases">
        <title>The complete genome of Ornithobacterium rhinotracheale DSM 15997.</title>
        <authorList>
            <consortium name="US DOE Joint Genome Institute (JGI-PGF)"/>
            <person name="Lucas S."/>
            <person name="Copeland A."/>
            <person name="Lapidus A."/>
            <person name="Goodwin L."/>
            <person name="Pitluck S."/>
            <person name="Peters L."/>
            <person name="Mikhailova N."/>
            <person name="Teshima H."/>
            <person name="Kyrpides N."/>
            <person name="Mavromatis K."/>
            <person name="Pagani I."/>
            <person name="Ivanova N."/>
            <person name="Ovchinnikova G."/>
            <person name="Zeytun A."/>
            <person name="Detter J.C."/>
            <person name="Han C."/>
            <person name="Land M."/>
            <person name="Hauser L."/>
            <person name="Markowitz V."/>
            <person name="Cheng J.-F."/>
            <person name="Hugenholtz P."/>
            <person name="Woyke T."/>
            <person name="Wu D."/>
            <person name="Lang E."/>
            <person name="Kopitz M."/>
            <person name="Brambilla E."/>
            <person name="Klenk H.-P."/>
            <person name="Eisen J.A."/>
        </authorList>
    </citation>
    <scope>NUCLEOTIDE SEQUENCE [LARGE SCALE GENOMIC DNA]</scope>
    <source>
        <strain evidence="9">ATCC 51463 / DSM 15997 / CCUG 23171 / LMG 9086</strain>
    </source>
</reference>
<dbReference type="RefSeq" id="WP_014791448.1">
    <property type="nucleotide sequence ID" value="NC_018016.1"/>
</dbReference>
<dbReference type="PANTHER" id="PTHR10465:SF0">
    <property type="entry name" value="SARCALUMENIN"/>
    <property type="match status" value="1"/>
</dbReference>
<evidence type="ECO:0000256" key="3">
    <source>
        <dbReference type="ARBA" id="ARBA00022801"/>
    </source>
</evidence>
<protein>
    <submittedName>
        <fullName evidence="8">Dynamin family protein</fullName>
    </submittedName>
</protein>
<keyword evidence="5" id="KW-0472">Membrane</keyword>
<evidence type="ECO:0000256" key="6">
    <source>
        <dbReference type="SAM" id="Coils"/>
    </source>
</evidence>
<dbReference type="InterPro" id="IPR027094">
    <property type="entry name" value="Mitofusin_fam"/>
</dbReference>
<comment type="subcellular location">
    <subcellularLocation>
        <location evidence="1">Membrane</location>
    </subcellularLocation>
</comment>
<dbReference type="STRING" id="867902.Ornrh_1773"/>
<gene>
    <name evidence="8" type="ordered locus">Ornrh_1773</name>
</gene>
<dbReference type="eggNOG" id="COG0699">
    <property type="taxonomic scope" value="Bacteria"/>
</dbReference>
<evidence type="ECO:0000259" key="7">
    <source>
        <dbReference type="Pfam" id="PF00350"/>
    </source>
</evidence>
<keyword evidence="6" id="KW-0175">Coiled coil</keyword>
<evidence type="ECO:0000313" key="8">
    <source>
        <dbReference type="EMBL" id="AFL97924.1"/>
    </source>
</evidence>
<dbReference type="AlphaFoldDB" id="I4A1U0"/>
<feature type="domain" description="Dynamin N-terminal" evidence="7">
    <location>
        <begin position="48"/>
        <end position="244"/>
    </location>
</feature>
<evidence type="ECO:0000256" key="2">
    <source>
        <dbReference type="ARBA" id="ARBA00022741"/>
    </source>
</evidence>
<dbReference type="Gene3D" id="3.40.50.300">
    <property type="entry name" value="P-loop containing nucleotide triphosphate hydrolases"/>
    <property type="match status" value="1"/>
</dbReference>
<dbReference type="PANTHER" id="PTHR10465">
    <property type="entry name" value="TRANSMEMBRANE GTPASE FZO1"/>
    <property type="match status" value="1"/>
</dbReference>
<evidence type="ECO:0000313" key="9">
    <source>
        <dbReference type="Proteomes" id="UP000006051"/>
    </source>
</evidence>
<keyword evidence="2" id="KW-0547">Nucleotide-binding</keyword>
<dbReference type="HOGENOM" id="CLU_418385_0_0_10"/>
<accession>I4A1U0</accession>
<dbReference type="InterPro" id="IPR027417">
    <property type="entry name" value="P-loop_NTPase"/>
</dbReference>
<proteinExistence type="predicted"/>
<dbReference type="InterPro" id="IPR045063">
    <property type="entry name" value="Dynamin_N"/>
</dbReference>
<dbReference type="GeneID" id="71569819"/>
<evidence type="ECO:0000256" key="1">
    <source>
        <dbReference type="ARBA" id="ARBA00004370"/>
    </source>
</evidence>
<organism evidence="8 9">
    <name type="scientific">Ornithobacterium rhinotracheale (strain ATCC 51463 / DSM 15997 / CCUG 23171 / CIP 104009 / LMG 9086)</name>
    <dbReference type="NCBI Taxonomy" id="867902"/>
    <lineage>
        <taxon>Bacteria</taxon>
        <taxon>Pseudomonadati</taxon>
        <taxon>Bacteroidota</taxon>
        <taxon>Flavobacteriia</taxon>
        <taxon>Flavobacteriales</taxon>
        <taxon>Weeksellaceae</taxon>
        <taxon>Ornithobacterium</taxon>
    </lineage>
</organism>
<keyword evidence="9" id="KW-1185">Reference proteome</keyword>
<dbReference type="EMBL" id="CP003283">
    <property type="protein sequence ID" value="AFL97924.1"/>
    <property type="molecule type" value="Genomic_DNA"/>
</dbReference>
<dbReference type="Proteomes" id="UP000006051">
    <property type="component" value="Chromosome"/>
</dbReference>
<dbReference type="GO" id="GO:0005525">
    <property type="term" value="F:GTP binding"/>
    <property type="evidence" value="ECO:0007669"/>
    <property type="project" value="UniProtKB-KW"/>
</dbReference>
<dbReference type="GeneID" id="97258382"/>
<dbReference type="KEGG" id="orh:Ornrh_1773"/>
<evidence type="ECO:0000256" key="4">
    <source>
        <dbReference type="ARBA" id="ARBA00023134"/>
    </source>
</evidence>
<keyword evidence="3" id="KW-0378">Hydrolase</keyword>
<dbReference type="SUPFAM" id="SSF52540">
    <property type="entry name" value="P-loop containing nucleoside triphosphate hydrolases"/>
    <property type="match status" value="1"/>
</dbReference>
<dbReference type="GO" id="GO:0003924">
    <property type="term" value="F:GTPase activity"/>
    <property type="evidence" value="ECO:0007669"/>
    <property type="project" value="InterPro"/>
</dbReference>
<dbReference type="PATRIC" id="fig|867902.3.peg.1718"/>
<dbReference type="Pfam" id="PF00350">
    <property type="entry name" value="Dynamin_N"/>
    <property type="match status" value="1"/>
</dbReference>